<dbReference type="GO" id="GO:0008168">
    <property type="term" value="F:methyltransferase activity"/>
    <property type="evidence" value="ECO:0007669"/>
    <property type="project" value="UniProtKB-KW"/>
</dbReference>
<protein>
    <submittedName>
        <fullName evidence="2">Methyltransferase domain-containing protein</fullName>
    </submittedName>
</protein>
<dbReference type="InterPro" id="IPR041698">
    <property type="entry name" value="Methyltransf_25"/>
</dbReference>
<proteinExistence type="predicted"/>
<dbReference type="InterPro" id="IPR029063">
    <property type="entry name" value="SAM-dependent_MTases_sf"/>
</dbReference>
<accession>A0A1I6J9H1</accession>
<reference evidence="3" key="1">
    <citation type="submission" date="2016-10" db="EMBL/GenBank/DDBJ databases">
        <authorList>
            <person name="Varghese N."/>
            <person name="Submissions S."/>
        </authorList>
    </citation>
    <scope>NUCLEOTIDE SEQUENCE [LARGE SCALE GENOMIC DNA]</scope>
    <source>
        <strain evidence="3">CGMCC 1.7736</strain>
    </source>
</reference>
<dbReference type="AlphaFoldDB" id="A0A1I6J9H1"/>
<dbReference type="STRING" id="553469.SAMN04487947_4186"/>
<sequence length="205" mass="23123">MEPDDNRRGWAERSGQFSPGYYADIGPNEVSETLATVFEHYVDEDAAILELGCSSGRHLAHLRDHGYEDLTGIDINDESFEVMAERYPELAETGTFHTVALEEYLPTVPDDAFDVVYSVETLQHVHPDDVAVFEELARVTADLLVTAENEGNGPTRGRGERDVSYVNDEFPLYHRNWKRVFSDLGLAQLLSESGKRDTVRVFRVV</sequence>
<dbReference type="GO" id="GO:0032259">
    <property type="term" value="P:methylation"/>
    <property type="evidence" value="ECO:0007669"/>
    <property type="project" value="UniProtKB-KW"/>
</dbReference>
<evidence type="ECO:0000313" key="2">
    <source>
        <dbReference type="EMBL" id="SFR75633.1"/>
    </source>
</evidence>
<dbReference type="EMBL" id="FOYT01000007">
    <property type="protein sequence ID" value="SFR75633.1"/>
    <property type="molecule type" value="Genomic_DNA"/>
</dbReference>
<dbReference type="Gene3D" id="3.40.50.150">
    <property type="entry name" value="Vaccinia Virus protein VP39"/>
    <property type="match status" value="1"/>
</dbReference>
<feature type="domain" description="Methyltransferase" evidence="1">
    <location>
        <begin position="48"/>
        <end position="140"/>
    </location>
</feature>
<name>A0A1I6J9H1_9EURY</name>
<dbReference type="OrthoDB" id="6243at2157"/>
<dbReference type="Proteomes" id="UP000198531">
    <property type="component" value="Unassembled WGS sequence"/>
</dbReference>
<dbReference type="RefSeq" id="WP_089811353.1">
    <property type="nucleotide sequence ID" value="NZ_FOYT01000007.1"/>
</dbReference>
<evidence type="ECO:0000259" key="1">
    <source>
        <dbReference type="Pfam" id="PF13649"/>
    </source>
</evidence>
<keyword evidence="2" id="KW-0808">Transferase</keyword>
<evidence type="ECO:0000313" key="3">
    <source>
        <dbReference type="Proteomes" id="UP000198531"/>
    </source>
</evidence>
<dbReference type="Pfam" id="PF13649">
    <property type="entry name" value="Methyltransf_25"/>
    <property type="match status" value="1"/>
</dbReference>
<dbReference type="SUPFAM" id="SSF53335">
    <property type="entry name" value="S-adenosyl-L-methionine-dependent methyltransferases"/>
    <property type="match status" value="1"/>
</dbReference>
<gene>
    <name evidence="2" type="ORF">SAMN04487947_4186</name>
</gene>
<organism evidence="2 3">
    <name type="scientific">Halogeometricum rufum</name>
    <dbReference type="NCBI Taxonomy" id="553469"/>
    <lineage>
        <taxon>Archaea</taxon>
        <taxon>Methanobacteriati</taxon>
        <taxon>Methanobacteriota</taxon>
        <taxon>Stenosarchaea group</taxon>
        <taxon>Halobacteria</taxon>
        <taxon>Halobacteriales</taxon>
        <taxon>Haloferacaceae</taxon>
        <taxon>Halogeometricum</taxon>
    </lineage>
</organism>
<dbReference type="CDD" id="cd02440">
    <property type="entry name" value="AdoMet_MTases"/>
    <property type="match status" value="1"/>
</dbReference>
<keyword evidence="2" id="KW-0489">Methyltransferase</keyword>
<keyword evidence="3" id="KW-1185">Reference proteome</keyword>